<dbReference type="EMBL" id="BIFS01000001">
    <property type="protein sequence ID" value="GCE20044.1"/>
    <property type="molecule type" value="Genomic_DNA"/>
</dbReference>
<proteinExistence type="predicted"/>
<dbReference type="Proteomes" id="UP000287188">
    <property type="component" value="Unassembled WGS sequence"/>
</dbReference>
<evidence type="ECO:0000313" key="2">
    <source>
        <dbReference type="Proteomes" id="UP000287188"/>
    </source>
</evidence>
<evidence type="ECO:0000313" key="1">
    <source>
        <dbReference type="EMBL" id="GCE20044.1"/>
    </source>
</evidence>
<dbReference type="CDD" id="cd05397">
    <property type="entry name" value="NT_Pol-beta-like"/>
    <property type="match status" value="1"/>
</dbReference>
<name>A0A402ALZ4_9CHLR</name>
<dbReference type="SUPFAM" id="SSF81301">
    <property type="entry name" value="Nucleotidyltransferase"/>
    <property type="match status" value="1"/>
</dbReference>
<dbReference type="InterPro" id="IPR043519">
    <property type="entry name" value="NT_sf"/>
</dbReference>
<dbReference type="AlphaFoldDB" id="A0A402ALZ4"/>
<evidence type="ECO:0008006" key="3">
    <source>
        <dbReference type="Google" id="ProtNLM"/>
    </source>
</evidence>
<dbReference type="Gene3D" id="3.30.460.10">
    <property type="entry name" value="Beta Polymerase, domain 2"/>
    <property type="match status" value="1"/>
</dbReference>
<sequence>MSYSEQYTTARDNLLAQVTKALQEDVRFVAAWLAGSFGRGEQDQFSDLDLHVIVGDAYSDSLCARPWREAGRTTDERLALFKQFGTPSIIYDAHHNAPAGGTFTYVLYAESAVNIDWIMLPQNGAQREHDSLLLFDKVGIPLEKPEEPETHGERIERISKDVSGFWMFATASILNLDRHDFLSFHACLVIMNLAILEVRAALKGEKQKYLSNLYSASYATWEEQVTALLRLCDEMEELMPAVVEIGGYVPFSPRAAVEKRLAILNEVKPSEKR</sequence>
<protein>
    <recommendedName>
        <fullName evidence="3">Polymerase nucleotidyl transferase domain-containing protein</fullName>
    </recommendedName>
</protein>
<gene>
    <name evidence="1" type="ORF">KDK_38440</name>
</gene>
<comment type="caution">
    <text evidence="1">The sequence shown here is derived from an EMBL/GenBank/DDBJ whole genome shotgun (WGS) entry which is preliminary data.</text>
</comment>
<dbReference type="RefSeq" id="WP_126551797.1">
    <property type="nucleotide sequence ID" value="NZ_BIFS01000001.1"/>
</dbReference>
<accession>A0A402ALZ4</accession>
<keyword evidence="2" id="KW-1185">Reference proteome</keyword>
<reference evidence="2" key="1">
    <citation type="submission" date="2018-12" db="EMBL/GenBank/DDBJ databases">
        <title>Tengunoibacter tsumagoiensis gen. nov., sp. nov., Dictyobacter kobayashii sp. nov., D. alpinus sp. nov., and D. joshuensis sp. nov. and description of Dictyobacteraceae fam. nov. within the order Ktedonobacterales isolated from Tengu-no-mugimeshi.</title>
        <authorList>
            <person name="Wang C.M."/>
            <person name="Zheng Y."/>
            <person name="Sakai Y."/>
            <person name="Toyoda A."/>
            <person name="Minakuchi Y."/>
            <person name="Abe K."/>
            <person name="Yokota A."/>
            <person name="Yabe S."/>
        </authorList>
    </citation>
    <scope>NUCLEOTIDE SEQUENCE [LARGE SCALE GENOMIC DNA]</scope>
    <source>
        <strain evidence="2">Uno11</strain>
    </source>
</reference>
<dbReference type="OrthoDB" id="154100at2"/>
<organism evidence="1 2">
    <name type="scientific">Dictyobacter kobayashii</name>
    <dbReference type="NCBI Taxonomy" id="2014872"/>
    <lineage>
        <taxon>Bacteria</taxon>
        <taxon>Bacillati</taxon>
        <taxon>Chloroflexota</taxon>
        <taxon>Ktedonobacteria</taxon>
        <taxon>Ktedonobacterales</taxon>
        <taxon>Dictyobacteraceae</taxon>
        <taxon>Dictyobacter</taxon>
    </lineage>
</organism>